<protein>
    <submittedName>
        <fullName evidence="1">Uncharacterized protein</fullName>
    </submittedName>
</protein>
<reference evidence="1 2" key="1">
    <citation type="journal article" date="2016" name="Front. Microbiol.">
        <title>Characterization of Novel Bacteriophages for Biocontrol of Bacterial Blight in Leek Caused by Pseudomonas syringae pv. porri.</title>
        <authorList>
            <person name="Rombouts S."/>
            <person name="Lavigne R."/>
        </authorList>
    </citation>
    <scope>NUCLEOTIDE SEQUENCE [LARGE SCALE GENOMIC DNA]</scope>
</reference>
<evidence type="ECO:0000313" key="1">
    <source>
        <dbReference type="EMBL" id="AMR57537.1"/>
    </source>
</evidence>
<evidence type="ECO:0000313" key="2">
    <source>
        <dbReference type="Proteomes" id="UP000230876"/>
    </source>
</evidence>
<organism evidence="1 2">
    <name type="scientific">Pseudomonas phage vB_PsyM_KIL2</name>
    <dbReference type="NCBI Taxonomy" id="1777066"/>
    <lineage>
        <taxon>Viruses</taxon>
        <taxon>Duplodnaviria</taxon>
        <taxon>Heunggongvirae</taxon>
        <taxon>Uroviricota</taxon>
        <taxon>Caudoviricetes</taxon>
        <taxon>Vandenendeviridae</taxon>
        <taxon>Gorskivirinae</taxon>
        <taxon>Flaumdravirus</taxon>
        <taxon>Flaumdravirus KIL4</taxon>
    </lineage>
</organism>
<name>A0A142IE82_9CAUD</name>
<dbReference type="EMBL" id="KU130127">
    <property type="protein sequence ID" value="AMR57537.1"/>
    <property type="molecule type" value="Genomic_DNA"/>
</dbReference>
<accession>A0A142IE82</accession>
<proteinExistence type="predicted"/>
<gene>
    <name evidence="1" type="ORF">vB_PsyM_KIL2_0137</name>
</gene>
<sequence>MYTHRDEAIADMRYAKGLGETALKQHYLIWRGATLPLGSEEAEYALAVMEIYEKLDTEECLLKGA</sequence>
<dbReference type="Proteomes" id="UP000230876">
    <property type="component" value="Segment"/>
</dbReference>